<feature type="compositionally biased region" description="Low complexity" evidence="1">
    <location>
        <begin position="17"/>
        <end position="37"/>
    </location>
</feature>
<sequence>QVVEASKVPRARKARTPSVRSAPSNSSSISSSDAEPGSPRREPHARQAVVIESQGAGKVMQRPDGTVVWEPEQERTPQLSRGGGLHPSELLSLAGAALGGVSMVVGAIATTNAMRDGPYGHPACLTSRQLTAAVAHSVTCFVAGTTAGMVLGPLLAARAVASVLVRPAMVGLLVHGGIKCVRNWRSGVAGLLRKLQSADPARVMEALRAIIAAAGRSPKFAREFNSEAHAEAVGALHNALRGCPDNQRALAALPSASEVLRGALGGYGPCWHPAKGDLHALLNVLARLQGVQEAGGFVVIQSQAAAAAGAGPSTPAAASPSAATTAAKA</sequence>
<name>A0A2J8A5G9_9CHLO</name>
<dbReference type="Proteomes" id="UP000236333">
    <property type="component" value="Unassembled WGS sequence"/>
</dbReference>
<keyword evidence="3" id="KW-1185">Reference proteome</keyword>
<feature type="non-terminal residue" evidence="2">
    <location>
        <position position="1"/>
    </location>
</feature>
<feature type="region of interest" description="Disordered" evidence="1">
    <location>
        <begin position="309"/>
        <end position="329"/>
    </location>
</feature>
<dbReference type="OrthoDB" id="1683831at2759"/>
<accession>A0A2J8A5G9</accession>
<feature type="region of interest" description="Disordered" evidence="1">
    <location>
        <begin position="1"/>
        <end position="45"/>
    </location>
</feature>
<evidence type="ECO:0000256" key="1">
    <source>
        <dbReference type="SAM" id="MobiDB-lite"/>
    </source>
</evidence>
<gene>
    <name evidence="2" type="ORF">TSOC_005792</name>
</gene>
<dbReference type="EMBL" id="PGGS01000163">
    <property type="protein sequence ID" value="PNH07760.1"/>
    <property type="molecule type" value="Genomic_DNA"/>
</dbReference>
<reference evidence="2 3" key="1">
    <citation type="journal article" date="2017" name="Mol. Biol. Evol.">
        <title>The 4-celled Tetrabaena socialis nuclear genome reveals the essential components for genetic control of cell number at the origin of multicellularity in the volvocine lineage.</title>
        <authorList>
            <person name="Featherston J."/>
            <person name="Arakaki Y."/>
            <person name="Hanschen E.R."/>
            <person name="Ferris P.J."/>
            <person name="Michod R.E."/>
            <person name="Olson B.J.S.C."/>
            <person name="Nozaki H."/>
            <person name="Durand P.M."/>
        </authorList>
    </citation>
    <scope>NUCLEOTIDE SEQUENCE [LARGE SCALE GENOMIC DNA]</scope>
    <source>
        <strain evidence="2 3">NIES-571</strain>
    </source>
</reference>
<evidence type="ECO:0000313" key="3">
    <source>
        <dbReference type="Proteomes" id="UP000236333"/>
    </source>
</evidence>
<comment type="caution">
    <text evidence="2">The sequence shown here is derived from an EMBL/GenBank/DDBJ whole genome shotgun (WGS) entry which is preliminary data.</text>
</comment>
<dbReference type="AlphaFoldDB" id="A0A2J8A5G9"/>
<proteinExistence type="predicted"/>
<organism evidence="2 3">
    <name type="scientific">Tetrabaena socialis</name>
    <dbReference type="NCBI Taxonomy" id="47790"/>
    <lineage>
        <taxon>Eukaryota</taxon>
        <taxon>Viridiplantae</taxon>
        <taxon>Chlorophyta</taxon>
        <taxon>core chlorophytes</taxon>
        <taxon>Chlorophyceae</taxon>
        <taxon>CS clade</taxon>
        <taxon>Chlamydomonadales</taxon>
        <taxon>Tetrabaenaceae</taxon>
        <taxon>Tetrabaena</taxon>
    </lineage>
</organism>
<protein>
    <submittedName>
        <fullName evidence="2">Uncharacterized protein</fullName>
    </submittedName>
</protein>
<evidence type="ECO:0000313" key="2">
    <source>
        <dbReference type="EMBL" id="PNH07760.1"/>
    </source>
</evidence>